<dbReference type="InterPro" id="IPR003959">
    <property type="entry name" value="ATPase_AAA_core"/>
</dbReference>
<evidence type="ECO:0000256" key="1">
    <source>
        <dbReference type="SAM" id="MobiDB-lite"/>
    </source>
</evidence>
<feature type="compositionally biased region" description="Acidic residues" evidence="1">
    <location>
        <begin position="159"/>
        <end position="193"/>
    </location>
</feature>
<name>A0A6C0CD22_9ZZZZ</name>
<dbReference type="PANTHER" id="PTHR43718:SF2">
    <property type="entry name" value="LON PROTEASE HOMOLOG, MITOCHONDRIAL"/>
    <property type="match status" value="1"/>
</dbReference>
<dbReference type="GO" id="GO:0007005">
    <property type="term" value="P:mitochondrion organization"/>
    <property type="evidence" value="ECO:0007669"/>
    <property type="project" value="TreeGrafter"/>
</dbReference>
<proteinExistence type="predicted"/>
<dbReference type="GO" id="GO:0006515">
    <property type="term" value="P:protein quality control for misfolded or incompletely synthesized proteins"/>
    <property type="evidence" value="ECO:0007669"/>
    <property type="project" value="TreeGrafter"/>
</dbReference>
<reference evidence="3" key="1">
    <citation type="journal article" date="2020" name="Nature">
        <title>Giant virus diversity and host interactions through global metagenomics.</title>
        <authorList>
            <person name="Schulz F."/>
            <person name="Roux S."/>
            <person name="Paez-Espino D."/>
            <person name="Jungbluth S."/>
            <person name="Walsh D.A."/>
            <person name="Denef V.J."/>
            <person name="McMahon K.D."/>
            <person name="Konstantinidis K.T."/>
            <person name="Eloe-Fadrosh E.A."/>
            <person name="Kyrpides N.C."/>
            <person name="Woyke T."/>
        </authorList>
    </citation>
    <scope>NUCLEOTIDE SEQUENCE</scope>
    <source>
        <strain evidence="3">GVMAG-M-3300020523-10</strain>
    </source>
</reference>
<dbReference type="GO" id="GO:0005759">
    <property type="term" value="C:mitochondrial matrix"/>
    <property type="evidence" value="ECO:0007669"/>
    <property type="project" value="TreeGrafter"/>
</dbReference>
<dbReference type="InterPro" id="IPR027065">
    <property type="entry name" value="Lon_Prtase"/>
</dbReference>
<sequence length="639" mass="74066">MSSYTHKYNTRLTSGAIKKPKYSNTIIENNDDYEDEDPDYEEEDEEDEEEEDDEDEEDEEEEEEEEEEDSNSKFDKVEYYKLLNSLYPSKYSSAKVNNELEKNKDTNLFKNFVLRNAMFLKPQAKLLKTIAKNNLHKRFKDQKASGKNVIIINIKNNEEGDEEGDEECDEEYEEEYDEEQGIDEEDEEDEEYEEGKKDETKKNKVGKENEAELKISNKNYRVFSKILHNEDKEADYFKKCLSNHKQEIVIEKLQELQNLTTIDKPYLLHLVDLDIPNEYKACALRKINIMRSMGGGFGNSEFYKIKSWVDAFLKIPFNKYNNLPISFADGIDKCHDFMEYTKKTLDSVVYGLEDAKIQIMQMVGLWLVNPNAIGCAIAIKGPPGTGKTTLIKEGISKILNRPFALVALGGCGDAGFLDGFDYTYEGSKYGKIIDILIQCGCMNPVILFDELDKLSDSFKGQEVTGVLTHLTDSTQNTKFSDKYFSEISINMSKALFIFSYNDENAVNNVLKDRMYKIETKGYKTKEKLIIAKEHLLPKIRDEIKFDCSTIVFNDELLEYIINDFTEKEDGVRNLKRCLEIIYKKLNLYRLMKPNINLFEASEGLKLKTKLCFPCILTREIIDDLIKKENTDNIPYGMYN</sequence>
<evidence type="ECO:0000259" key="2">
    <source>
        <dbReference type="Pfam" id="PF00004"/>
    </source>
</evidence>
<accession>A0A6C0CD22</accession>
<dbReference type="Pfam" id="PF00004">
    <property type="entry name" value="AAA"/>
    <property type="match status" value="1"/>
</dbReference>
<dbReference type="GO" id="GO:0051131">
    <property type="term" value="P:chaperone-mediated protein complex assembly"/>
    <property type="evidence" value="ECO:0007669"/>
    <property type="project" value="TreeGrafter"/>
</dbReference>
<dbReference type="Gene3D" id="3.40.50.300">
    <property type="entry name" value="P-loop containing nucleotide triphosphate hydrolases"/>
    <property type="match status" value="1"/>
</dbReference>
<feature type="compositionally biased region" description="Basic and acidic residues" evidence="1">
    <location>
        <begin position="194"/>
        <end position="206"/>
    </location>
</feature>
<evidence type="ECO:0000313" key="3">
    <source>
        <dbReference type="EMBL" id="QHT01589.1"/>
    </source>
</evidence>
<protein>
    <recommendedName>
        <fullName evidence="2">ATPase AAA-type core domain-containing protein</fullName>
    </recommendedName>
</protein>
<dbReference type="Gene3D" id="1.10.8.60">
    <property type="match status" value="1"/>
</dbReference>
<dbReference type="GO" id="GO:0004252">
    <property type="term" value="F:serine-type endopeptidase activity"/>
    <property type="evidence" value="ECO:0007669"/>
    <property type="project" value="InterPro"/>
</dbReference>
<dbReference type="InterPro" id="IPR027417">
    <property type="entry name" value="P-loop_NTPase"/>
</dbReference>
<feature type="compositionally biased region" description="Acidic residues" evidence="1">
    <location>
        <begin position="29"/>
        <end position="69"/>
    </location>
</feature>
<dbReference type="AlphaFoldDB" id="A0A6C0CD22"/>
<feature type="domain" description="ATPase AAA-type core" evidence="2">
    <location>
        <begin position="379"/>
        <end position="517"/>
    </location>
</feature>
<dbReference type="SUPFAM" id="SSF52540">
    <property type="entry name" value="P-loop containing nucleoside triphosphate hydrolases"/>
    <property type="match status" value="1"/>
</dbReference>
<dbReference type="EMBL" id="MN739379">
    <property type="protein sequence ID" value="QHT01589.1"/>
    <property type="molecule type" value="Genomic_DNA"/>
</dbReference>
<dbReference type="GO" id="GO:0003697">
    <property type="term" value="F:single-stranded DNA binding"/>
    <property type="evidence" value="ECO:0007669"/>
    <property type="project" value="TreeGrafter"/>
</dbReference>
<dbReference type="GO" id="GO:0005524">
    <property type="term" value="F:ATP binding"/>
    <property type="evidence" value="ECO:0007669"/>
    <property type="project" value="InterPro"/>
</dbReference>
<organism evidence="3">
    <name type="scientific">viral metagenome</name>
    <dbReference type="NCBI Taxonomy" id="1070528"/>
    <lineage>
        <taxon>unclassified sequences</taxon>
        <taxon>metagenomes</taxon>
        <taxon>organismal metagenomes</taxon>
    </lineage>
</organism>
<feature type="region of interest" description="Disordered" evidence="1">
    <location>
        <begin position="1"/>
        <end position="75"/>
    </location>
</feature>
<dbReference type="GO" id="GO:0004176">
    <property type="term" value="F:ATP-dependent peptidase activity"/>
    <property type="evidence" value="ECO:0007669"/>
    <property type="project" value="InterPro"/>
</dbReference>
<dbReference type="PANTHER" id="PTHR43718">
    <property type="entry name" value="LON PROTEASE"/>
    <property type="match status" value="1"/>
</dbReference>
<feature type="compositionally biased region" description="Polar residues" evidence="1">
    <location>
        <begin position="1"/>
        <end position="13"/>
    </location>
</feature>
<feature type="region of interest" description="Disordered" evidence="1">
    <location>
        <begin position="155"/>
        <end position="206"/>
    </location>
</feature>
<dbReference type="GO" id="GO:0016887">
    <property type="term" value="F:ATP hydrolysis activity"/>
    <property type="evidence" value="ECO:0007669"/>
    <property type="project" value="InterPro"/>
</dbReference>